<evidence type="ECO:0000256" key="2">
    <source>
        <dbReference type="ARBA" id="ARBA00008834"/>
    </source>
</evidence>
<dbReference type="OrthoDB" id="187139at2759"/>
<dbReference type="GO" id="GO:0004650">
    <property type="term" value="F:polygalacturonase activity"/>
    <property type="evidence" value="ECO:0007669"/>
    <property type="project" value="InterPro"/>
</dbReference>
<evidence type="ECO:0000256" key="8">
    <source>
        <dbReference type="RuleBase" id="RU361169"/>
    </source>
</evidence>
<dbReference type="GeneID" id="103702002"/>
<feature type="region of interest" description="Disordered" evidence="9">
    <location>
        <begin position="38"/>
        <end position="83"/>
    </location>
</feature>
<evidence type="ECO:0000256" key="6">
    <source>
        <dbReference type="ARBA" id="ARBA00023295"/>
    </source>
</evidence>
<keyword evidence="5 8" id="KW-0378">Hydrolase</keyword>
<reference evidence="12" key="2">
    <citation type="submission" date="2025-08" db="UniProtKB">
        <authorList>
            <consortium name="RefSeq"/>
        </authorList>
    </citation>
    <scope>IDENTIFICATION</scope>
    <source>
        <tissue evidence="12">Young leaves</tissue>
    </source>
</reference>
<feature type="chain" id="PRO_5034708921" evidence="10">
    <location>
        <begin position="30"/>
        <end position="484"/>
    </location>
</feature>
<evidence type="ECO:0000313" key="12">
    <source>
        <dbReference type="RefSeq" id="XP_008782487.1"/>
    </source>
</evidence>
<keyword evidence="6 8" id="KW-0326">Glycosidase</keyword>
<dbReference type="SMART" id="SM00710">
    <property type="entry name" value="PbH1"/>
    <property type="match status" value="6"/>
</dbReference>
<dbReference type="InterPro" id="IPR006626">
    <property type="entry name" value="PbH1"/>
</dbReference>
<dbReference type="GO" id="GO:0005975">
    <property type="term" value="P:carbohydrate metabolic process"/>
    <property type="evidence" value="ECO:0007669"/>
    <property type="project" value="InterPro"/>
</dbReference>
<evidence type="ECO:0000256" key="7">
    <source>
        <dbReference type="ARBA" id="ARBA00023316"/>
    </source>
</evidence>
<accession>A0A8B7BP95</accession>
<comment type="subcellular location">
    <subcellularLocation>
        <location evidence="1">Secreted</location>
        <location evidence="1">Cell wall</location>
    </subcellularLocation>
</comment>
<evidence type="ECO:0000256" key="5">
    <source>
        <dbReference type="ARBA" id="ARBA00022801"/>
    </source>
</evidence>
<dbReference type="KEGG" id="pda:103702002"/>
<sequence>MSGFTSKGLMVLFFLVFLVMCPTFDICDAGRGWDWRAGDKGQSGGGLSPTSPSQSREPKSRLILSSTPKPKPQPSPSPGPPALHGTTFDVLDFGAKGDGITDDTKAFQAAWAAACKVEASKIIVPSKYEFLVGPISFDGPNCGDNIVFELDGEIIAPTDPKPWGSGLLQWLEFKKLRGLTIRGKGIIEGHGNAWWSNKSQFDDDAQPSNELSGKMPNVRPTALRFYGSNNVTVTGITIQNSPQFHLKFDSCEAVEVSDIVVSSPGDSPNTDGIHLQNSVDVSIHDVDLGCGDDCISIQTGCSNVFLHNINCGPGHGISIGGLGKDDTEATVSNITVQDANIKNTMTGVRIKTWQGGSGYAKNIRFENVIVSGVQTPIIIDQFYCDRSRCKNQSSAVALSEITYEGIKGTYTYQPVHLACSDSVPCSNIHLNDIELKLLNEDEHAYEPFCWQAYGELQGPTEPPINCLQSEKTKINQMHSDQGSN</sequence>
<protein>
    <submittedName>
        <fullName evidence="12">Polygalacturonase At1g48100</fullName>
    </submittedName>
</protein>
<keyword evidence="11" id="KW-1185">Reference proteome</keyword>
<reference evidence="11" key="1">
    <citation type="journal article" date="2019" name="Nat. Commun.">
        <title>Genome-wide association mapping of date palm fruit traits.</title>
        <authorList>
            <person name="Hazzouri K.M."/>
            <person name="Gros-Balthazard M."/>
            <person name="Flowers J.M."/>
            <person name="Copetti D."/>
            <person name="Lemansour A."/>
            <person name="Lebrun M."/>
            <person name="Masmoudi K."/>
            <person name="Ferrand S."/>
            <person name="Dhar M.I."/>
            <person name="Fresquez Z.A."/>
            <person name="Rosas U."/>
            <person name="Zhang J."/>
            <person name="Talag J."/>
            <person name="Lee S."/>
            <person name="Kudrna D."/>
            <person name="Powell R.F."/>
            <person name="Leitch I.J."/>
            <person name="Krueger R.R."/>
            <person name="Wing R.A."/>
            <person name="Amiri K.M.A."/>
            <person name="Purugganan M.D."/>
        </authorList>
    </citation>
    <scope>NUCLEOTIDE SEQUENCE [LARGE SCALE GENOMIC DNA]</scope>
    <source>
        <strain evidence="11">cv. Khalas</strain>
    </source>
</reference>
<dbReference type="GO" id="GO:0071555">
    <property type="term" value="P:cell wall organization"/>
    <property type="evidence" value="ECO:0007669"/>
    <property type="project" value="UniProtKB-KW"/>
</dbReference>
<organism evidence="11 12">
    <name type="scientific">Phoenix dactylifera</name>
    <name type="common">Date palm</name>
    <dbReference type="NCBI Taxonomy" id="42345"/>
    <lineage>
        <taxon>Eukaryota</taxon>
        <taxon>Viridiplantae</taxon>
        <taxon>Streptophyta</taxon>
        <taxon>Embryophyta</taxon>
        <taxon>Tracheophyta</taxon>
        <taxon>Spermatophyta</taxon>
        <taxon>Magnoliopsida</taxon>
        <taxon>Liliopsida</taxon>
        <taxon>Arecaceae</taxon>
        <taxon>Coryphoideae</taxon>
        <taxon>Phoeniceae</taxon>
        <taxon>Phoenix</taxon>
    </lineage>
</organism>
<dbReference type="AlphaFoldDB" id="A0A8B7BP95"/>
<name>A0A8B7BP95_PHODC</name>
<dbReference type="InterPro" id="IPR011050">
    <property type="entry name" value="Pectin_lyase_fold/virulence"/>
</dbReference>
<dbReference type="Gene3D" id="2.160.20.10">
    <property type="entry name" value="Single-stranded right-handed beta-helix, Pectin lyase-like"/>
    <property type="match status" value="1"/>
</dbReference>
<keyword evidence="10" id="KW-0732">Signal</keyword>
<feature type="compositionally biased region" description="Pro residues" evidence="9">
    <location>
        <begin position="69"/>
        <end position="81"/>
    </location>
</feature>
<dbReference type="SUPFAM" id="SSF51126">
    <property type="entry name" value="Pectin lyase-like"/>
    <property type="match status" value="1"/>
</dbReference>
<evidence type="ECO:0000256" key="10">
    <source>
        <dbReference type="SAM" id="SignalP"/>
    </source>
</evidence>
<dbReference type="InterPro" id="IPR000743">
    <property type="entry name" value="Glyco_hydro_28"/>
</dbReference>
<dbReference type="Proteomes" id="UP000228380">
    <property type="component" value="Chromosome 6"/>
</dbReference>
<evidence type="ECO:0000256" key="1">
    <source>
        <dbReference type="ARBA" id="ARBA00004191"/>
    </source>
</evidence>
<evidence type="ECO:0000256" key="4">
    <source>
        <dbReference type="ARBA" id="ARBA00022525"/>
    </source>
</evidence>
<dbReference type="FunFam" id="2.160.20.10:FF:000019">
    <property type="entry name" value="polygalacturonase At1g48100"/>
    <property type="match status" value="1"/>
</dbReference>
<feature type="signal peptide" evidence="10">
    <location>
        <begin position="1"/>
        <end position="29"/>
    </location>
</feature>
<keyword evidence="7" id="KW-0961">Cell wall biogenesis/degradation</keyword>
<dbReference type="Pfam" id="PF00295">
    <property type="entry name" value="Glyco_hydro_28"/>
    <property type="match status" value="1"/>
</dbReference>
<dbReference type="InterPro" id="IPR012334">
    <property type="entry name" value="Pectin_lyas_fold"/>
</dbReference>
<keyword evidence="3" id="KW-0134">Cell wall</keyword>
<keyword evidence="4" id="KW-0964">Secreted</keyword>
<gene>
    <name evidence="12" type="primary">LOC103702002</name>
</gene>
<evidence type="ECO:0000256" key="9">
    <source>
        <dbReference type="SAM" id="MobiDB-lite"/>
    </source>
</evidence>
<evidence type="ECO:0000256" key="3">
    <source>
        <dbReference type="ARBA" id="ARBA00022512"/>
    </source>
</evidence>
<proteinExistence type="inferred from homology"/>
<dbReference type="RefSeq" id="XP_008782487.1">
    <property type="nucleotide sequence ID" value="XM_008784265.2"/>
</dbReference>
<evidence type="ECO:0000313" key="11">
    <source>
        <dbReference type="Proteomes" id="UP000228380"/>
    </source>
</evidence>
<comment type="similarity">
    <text evidence="2 8">Belongs to the glycosyl hydrolase 28 family.</text>
</comment>
<dbReference type="PANTHER" id="PTHR31375">
    <property type="match status" value="1"/>
</dbReference>